<protein>
    <submittedName>
        <fullName evidence="3">Uncharacterized protein</fullName>
    </submittedName>
</protein>
<keyword evidence="1" id="KW-0175">Coiled coil</keyword>
<keyword evidence="2" id="KW-1133">Transmembrane helix</keyword>
<feature type="transmembrane region" description="Helical" evidence="2">
    <location>
        <begin position="315"/>
        <end position="341"/>
    </location>
</feature>
<feature type="transmembrane region" description="Helical" evidence="2">
    <location>
        <begin position="353"/>
        <end position="374"/>
    </location>
</feature>
<evidence type="ECO:0000256" key="2">
    <source>
        <dbReference type="SAM" id="Phobius"/>
    </source>
</evidence>
<dbReference type="STRING" id="756499.Desde_1096"/>
<evidence type="ECO:0000256" key="1">
    <source>
        <dbReference type="SAM" id="Coils"/>
    </source>
</evidence>
<dbReference type="EMBL" id="CP003348">
    <property type="protein sequence ID" value="AFL99528.1"/>
    <property type="molecule type" value="Genomic_DNA"/>
</dbReference>
<evidence type="ECO:0000313" key="4">
    <source>
        <dbReference type="Proteomes" id="UP000006053"/>
    </source>
</evidence>
<dbReference type="Proteomes" id="UP000006053">
    <property type="component" value="Chromosome"/>
</dbReference>
<feature type="transmembrane region" description="Helical" evidence="2">
    <location>
        <begin position="420"/>
        <end position="438"/>
    </location>
</feature>
<name>I4A6E4_DESDJ</name>
<sequence>MATVSSTLKMFDAMSTPLQNITQGMNMMISTMNQMQNAAERNTNIDRTLTVAKERIAAAETEIAKAIRESEEAQNRFNRSMDKGQGIANSLTGKIKGFVGAYLGASAFQKGASIIKEWTGLADIQISSDRQLATVMKNMGATEAEFEAIKQRASQVQLETTYDSGALLGGAGELATYLGTGEAIEAMMGTLANYAAGMGGMEIDKRAMVEYATQLGKALDGQFDGLAKKGFVVTDAQKAIIEKGTEMERVAVIADIINQSWSGLAEALANTPEGQILQMKNTWDGIKETVGTYLYPAVLRFFNTLNSNLPQAQGLMMIFANAAIFIMTALGGIINAAAWLGNVIQNNWGVIEPILVAIGAALTTWAVAQIPALVTSLWKMVPPIAAAAKEWLLVNWPILLIGAAIGFVLYAMIKWGDATVEVIGFVGGLFGILFGFLYNKFASFANIVLSVAEFFVNVWQDPVYAVKKLFYDLSINALEYMTNIAKGIEGVINKIPGLHIDITSGMEGLLDKLKSARDDLKSEADVVNLMRFEQKDYGEAFDMGRNVGKKIGSAAVDGVQGAFNSLSNLFKAPGDLGGTTGWGEDGIPSVDEVGTVGKIKDKVDISSEDIKIMRELAEMKNIQNYVTLTPNLTVNTGDIRNGEDTDTIIVKLKTFLEQEIASSASAVYS</sequence>
<reference evidence="3 4" key="2">
    <citation type="journal article" date="2015" name="J. Bacteriol.">
        <title>Genomic, proteomic, and biochemical analysis of the organohalide respiratory pathway in Desulfitobacterium dehalogenans.</title>
        <authorList>
            <person name="Kruse T."/>
            <person name="van de Pas B.A."/>
            <person name="Atteia A."/>
            <person name="Krab K."/>
            <person name="Hagen W.R."/>
            <person name="Goodwin L."/>
            <person name="Chain P."/>
            <person name="Boeren S."/>
            <person name="Maphosa F."/>
            <person name="Schraa G."/>
            <person name="de Vos W.M."/>
            <person name="van der Oost J."/>
            <person name="Smidt H."/>
            <person name="Stams A.J."/>
        </authorList>
    </citation>
    <scope>NUCLEOTIDE SEQUENCE [LARGE SCALE GENOMIC DNA]</scope>
    <source>
        <strain evidence="4">ATCC 51507 / DSM 9161 / JW/IU-DC1</strain>
    </source>
</reference>
<dbReference type="eggNOG" id="COG5281">
    <property type="taxonomic scope" value="Bacteria"/>
</dbReference>
<feature type="coiled-coil region" evidence="1">
    <location>
        <begin position="49"/>
        <end position="83"/>
    </location>
</feature>
<dbReference type="KEGG" id="ddh:Desde_1096"/>
<keyword evidence="2" id="KW-0472">Membrane</keyword>
<proteinExistence type="predicted"/>
<dbReference type="AlphaFoldDB" id="I4A6E4"/>
<keyword evidence="4" id="KW-1185">Reference proteome</keyword>
<organism evidence="3 4">
    <name type="scientific">Desulfitobacterium dehalogenans (strain ATCC 51507 / DSM 9161 / JW/IU-DC1)</name>
    <dbReference type="NCBI Taxonomy" id="756499"/>
    <lineage>
        <taxon>Bacteria</taxon>
        <taxon>Bacillati</taxon>
        <taxon>Bacillota</taxon>
        <taxon>Clostridia</taxon>
        <taxon>Eubacteriales</taxon>
        <taxon>Desulfitobacteriaceae</taxon>
        <taxon>Desulfitobacterium</taxon>
    </lineage>
</organism>
<keyword evidence="2" id="KW-0812">Transmembrane</keyword>
<gene>
    <name evidence="3" type="ordered locus">Desde_1096</name>
</gene>
<dbReference type="HOGENOM" id="CLU_014820_1_0_9"/>
<reference evidence="4" key="1">
    <citation type="submission" date="2012-06" db="EMBL/GenBank/DDBJ databases">
        <title>Complete sequence of Desulfitobacterium dehalogenans ATCC 51507.</title>
        <authorList>
            <person name="Lucas S."/>
            <person name="Han J."/>
            <person name="Lapidus A."/>
            <person name="Cheng J.-F."/>
            <person name="Goodwin L."/>
            <person name="Pitluck S."/>
            <person name="Peters L."/>
            <person name="Ovchinnikova G."/>
            <person name="Teshima H."/>
            <person name="Detter J.C."/>
            <person name="Han C."/>
            <person name="Tapia R."/>
            <person name="Land M."/>
            <person name="Hauser L."/>
            <person name="Kyrpides N."/>
            <person name="Ivanova N."/>
            <person name="Pagani I."/>
            <person name="Kruse T."/>
            <person name="de Vos W.M."/>
            <person name="Smidt H."/>
            <person name="Woyke T."/>
        </authorList>
    </citation>
    <scope>NUCLEOTIDE SEQUENCE [LARGE SCALE GENOMIC DNA]</scope>
    <source>
        <strain evidence="4">ATCC 51507 / DSM 9161 / JW/IU-DC1</strain>
    </source>
</reference>
<evidence type="ECO:0000313" key="3">
    <source>
        <dbReference type="EMBL" id="AFL99528.1"/>
    </source>
</evidence>
<accession>I4A6E4</accession>
<feature type="transmembrane region" description="Helical" evidence="2">
    <location>
        <begin position="394"/>
        <end position="413"/>
    </location>
</feature>
<dbReference type="RefSeq" id="WP_014793020.1">
    <property type="nucleotide sequence ID" value="NC_018017.1"/>
</dbReference>